<evidence type="ECO:0000313" key="3">
    <source>
        <dbReference type="Proteomes" id="UP001589810"/>
    </source>
</evidence>
<name>A0ABV6N5B1_9PSEU</name>
<feature type="transmembrane region" description="Helical" evidence="1">
    <location>
        <begin position="32"/>
        <end position="56"/>
    </location>
</feature>
<gene>
    <name evidence="2" type="ORF">ACFFH7_37195</name>
</gene>
<dbReference type="EMBL" id="JBHLUD010000013">
    <property type="protein sequence ID" value="MFC0547196.1"/>
    <property type="molecule type" value="Genomic_DNA"/>
</dbReference>
<reference evidence="2 3" key="1">
    <citation type="submission" date="2024-09" db="EMBL/GenBank/DDBJ databases">
        <authorList>
            <person name="Sun Q."/>
            <person name="Mori K."/>
        </authorList>
    </citation>
    <scope>NUCLEOTIDE SEQUENCE [LARGE SCALE GENOMIC DNA]</scope>
    <source>
        <strain evidence="2 3">TBRC 1432</strain>
    </source>
</reference>
<organism evidence="2 3">
    <name type="scientific">Kutzneria chonburiensis</name>
    <dbReference type="NCBI Taxonomy" id="1483604"/>
    <lineage>
        <taxon>Bacteria</taxon>
        <taxon>Bacillati</taxon>
        <taxon>Actinomycetota</taxon>
        <taxon>Actinomycetes</taxon>
        <taxon>Pseudonocardiales</taxon>
        <taxon>Pseudonocardiaceae</taxon>
        <taxon>Kutzneria</taxon>
    </lineage>
</organism>
<feature type="transmembrane region" description="Helical" evidence="1">
    <location>
        <begin position="68"/>
        <end position="87"/>
    </location>
</feature>
<proteinExistence type="predicted"/>
<keyword evidence="1" id="KW-1133">Transmembrane helix</keyword>
<comment type="caution">
    <text evidence="2">The sequence shown here is derived from an EMBL/GenBank/DDBJ whole genome shotgun (WGS) entry which is preliminary data.</text>
</comment>
<keyword evidence="3" id="KW-1185">Reference proteome</keyword>
<dbReference type="RefSeq" id="WP_273937436.1">
    <property type="nucleotide sequence ID" value="NZ_CP097263.1"/>
</dbReference>
<accession>A0ABV6N5B1</accession>
<keyword evidence="1" id="KW-0472">Membrane</keyword>
<evidence type="ECO:0000256" key="1">
    <source>
        <dbReference type="SAM" id="Phobius"/>
    </source>
</evidence>
<evidence type="ECO:0000313" key="2">
    <source>
        <dbReference type="EMBL" id="MFC0547196.1"/>
    </source>
</evidence>
<dbReference type="Proteomes" id="UP001589810">
    <property type="component" value="Unassembled WGS sequence"/>
</dbReference>
<protein>
    <submittedName>
        <fullName evidence="2">Uncharacterized protein</fullName>
    </submittedName>
</protein>
<feature type="transmembrane region" description="Helical" evidence="1">
    <location>
        <begin position="107"/>
        <end position="124"/>
    </location>
</feature>
<sequence>MKPARAVLGLLGLSALAWGVWMAYPMAKDIYTWFLGPAILDDAIILPIAGLLSLAVARLTTTAWRWPLHFGIGATAVITYLAVTEIWRPYGFPPKPGLHDRDYPADTLITLAVLWAVVVIAGLLRARSARRRTHQDQGGVPPLRV</sequence>
<keyword evidence="1" id="KW-0812">Transmembrane</keyword>